<keyword evidence="3 5" id="KW-0808">Transferase</keyword>
<protein>
    <submittedName>
        <fullName evidence="5">Glycosyltransferase family 2 protein</fullName>
    </submittedName>
</protein>
<accession>A0A4S2FHX8</accession>
<evidence type="ECO:0000256" key="3">
    <source>
        <dbReference type="ARBA" id="ARBA00022679"/>
    </source>
</evidence>
<dbReference type="InterPro" id="IPR001173">
    <property type="entry name" value="Glyco_trans_2-like"/>
</dbReference>
<organism evidence="5 6">
    <name type="scientific">Phocaeicola sartorii</name>
    <dbReference type="NCBI Taxonomy" id="671267"/>
    <lineage>
        <taxon>Bacteria</taxon>
        <taxon>Pseudomonadati</taxon>
        <taxon>Bacteroidota</taxon>
        <taxon>Bacteroidia</taxon>
        <taxon>Bacteroidales</taxon>
        <taxon>Bacteroidaceae</taxon>
        <taxon>Phocaeicola</taxon>
    </lineage>
</organism>
<dbReference type="PANTHER" id="PTHR43179">
    <property type="entry name" value="RHAMNOSYLTRANSFERASE WBBL"/>
    <property type="match status" value="1"/>
</dbReference>
<comment type="caution">
    <text evidence="5">The sequence shown here is derived from an EMBL/GenBank/DDBJ whole genome shotgun (WGS) entry which is preliminary data.</text>
</comment>
<comment type="similarity">
    <text evidence="1">Belongs to the glycosyltransferase 2 family.</text>
</comment>
<evidence type="ECO:0000256" key="1">
    <source>
        <dbReference type="ARBA" id="ARBA00006739"/>
    </source>
</evidence>
<proteinExistence type="inferred from homology"/>
<dbReference type="RefSeq" id="WP_135952327.1">
    <property type="nucleotide sequence ID" value="NZ_CANPVL010000005.1"/>
</dbReference>
<evidence type="ECO:0000256" key="2">
    <source>
        <dbReference type="ARBA" id="ARBA00022676"/>
    </source>
</evidence>
<keyword evidence="2" id="KW-0328">Glycosyltransferase</keyword>
<dbReference type="GO" id="GO:0016757">
    <property type="term" value="F:glycosyltransferase activity"/>
    <property type="evidence" value="ECO:0007669"/>
    <property type="project" value="UniProtKB-KW"/>
</dbReference>
<dbReference type="Gene3D" id="3.90.550.10">
    <property type="entry name" value="Spore Coat Polysaccharide Biosynthesis Protein SpsA, Chain A"/>
    <property type="match status" value="1"/>
</dbReference>
<dbReference type="AlphaFoldDB" id="A0A4S2FHX8"/>
<dbReference type="Proteomes" id="UP000310760">
    <property type="component" value="Unassembled WGS sequence"/>
</dbReference>
<gene>
    <name evidence="5" type="ORF">E5339_16400</name>
</gene>
<evidence type="ECO:0000313" key="5">
    <source>
        <dbReference type="EMBL" id="TGY68446.1"/>
    </source>
</evidence>
<dbReference type="SUPFAM" id="SSF53448">
    <property type="entry name" value="Nucleotide-diphospho-sugar transferases"/>
    <property type="match status" value="1"/>
</dbReference>
<feature type="domain" description="Glycosyltransferase 2-like" evidence="4">
    <location>
        <begin position="8"/>
        <end position="122"/>
    </location>
</feature>
<evidence type="ECO:0000259" key="4">
    <source>
        <dbReference type="Pfam" id="PF00535"/>
    </source>
</evidence>
<dbReference type="Pfam" id="PF00535">
    <property type="entry name" value="Glycos_transf_2"/>
    <property type="match status" value="1"/>
</dbReference>
<dbReference type="EMBL" id="SRYJ01000040">
    <property type="protein sequence ID" value="TGY68446.1"/>
    <property type="molecule type" value="Genomic_DNA"/>
</dbReference>
<name>A0A4S2FHX8_9BACT</name>
<dbReference type="InterPro" id="IPR029044">
    <property type="entry name" value="Nucleotide-diphossugar_trans"/>
</dbReference>
<reference evidence="5 6" key="1">
    <citation type="submission" date="2019-04" db="EMBL/GenBank/DDBJ databases">
        <title>Microbes associate with the intestines of laboratory mice.</title>
        <authorList>
            <person name="Navarre W."/>
            <person name="Wong E."/>
            <person name="Huang K."/>
            <person name="Tropini C."/>
            <person name="Ng K."/>
            <person name="Yu B."/>
        </authorList>
    </citation>
    <scope>NUCLEOTIDE SEQUENCE [LARGE SCALE GENOMIC DNA]</scope>
    <source>
        <strain evidence="5 6">NM22_B1</strain>
    </source>
</reference>
<evidence type="ECO:0000313" key="6">
    <source>
        <dbReference type="Proteomes" id="UP000310760"/>
    </source>
</evidence>
<sequence length="290" mass="33399">MKRIAALLTVYNRCDTTLRCLRELEKQKLPQGFIVDIYLTDDGCTDGTPQRVASEYPYVHIIKGNGNLYWNRGMLKAWEISANNYYYDYYLWLNDDTILIPDAVKILLDNSKKVNNKSIIVGATSDVKTHSIVTYSGYKGDKIRIIPNGKLQLCEYFNGNIVLIPQAVYSVVGMNNPSYSHSIGDFDYGLRAKKKGILSYVSTMIVGYCDRHNAIPIWCNSNYSLKKRWISFRSPLGAAPIEYFIFDYRHKGFIKASCRLITSFIKFIFPRAFNRKSKNDPMYFNKKINS</sequence>
<dbReference type="PANTHER" id="PTHR43179:SF12">
    <property type="entry name" value="GALACTOFURANOSYLTRANSFERASE GLFT2"/>
    <property type="match status" value="1"/>
</dbReference>